<keyword evidence="3" id="KW-0411">Iron-sulfur</keyword>
<dbReference type="SUPFAM" id="SSF53732">
    <property type="entry name" value="Aconitase iron-sulfur domain"/>
    <property type="match status" value="1"/>
</dbReference>
<dbReference type="PANTHER" id="PTHR11670">
    <property type="entry name" value="ACONITASE/IRON-RESPONSIVE ELEMENT FAMILY MEMBER"/>
    <property type="match status" value="1"/>
</dbReference>
<evidence type="ECO:0000259" key="4">
    <source>
        <dbReference type="Pfam" id="PF00330"/>
    </source>
</evidence>
<keyword evidence="1" id="KW-0479">Metal-binding</keyword>
<keyword evidence="6" id="KW-1185">Reference proteome</keyword>
<dbReference type="InterPro" id="IPR015931">
    <property type="entry name" value="Acnase/IPM_dHydase_lsu_aba_1/3"/>
</dbReference>
<keyword evidence="2" id="KW-0408">Iron</keyword>
<dbReference type="GO" id="GO:0046872">
    <property type="term" value="F:metal ion binding"/>
    <property type="evidence" value="ECO:0007669"/>
    <property type="project" value="UniProtKB-KW"/>
</dbReference>
<dbReference type="AlphaFoldDB" id="A0A445F1Z8"/>
<accession>A0A445F1Z8</accession>
<dbReference type="Pfam" id="PF00330">
    <property type="entry name" value="Aconitase"/>
    <property type="match status" value="1"/>
</dbReference>
<dbReference type="GO" id="GO:0003861">
    <property type="term" value="F:3-isopropylmalate dehydratase activity"/>
    <property type="evidence" value="ECO:0007669"/>
    <property type="project" value="UniProtKB-EC"/>
</dbReference>
<dbReference type="Proteomes" id="UP000289340">
    <property type="component" value="Chromosome 20"/>
</dbReference>
<dbReference type="InterPro" id="IPR001030">
    <property type="entry name" value="Acoase/IPM_deHydtase_lsu_aba"/>
</dbReference>
<organism evidence="5 6">
    <name type="scientific">Glycine soja</name>
    <name type="common">Wild soybean</name>
    <dbReference type="NCBI Taxonomy" id="3848"/>
    <lineage>
        <taxon>Eukaryota</taxon>
        <taxon>Viridiplantae</taxon>
        <taxon>Streptophyta</taxon>
        <taxon>Embryophyta</taxon>
        <taxon>Tracheophyta</taxon>
        <taxon>Spermatophyta</taxon>
        <taxon>Magnoliopsida</taxon>
        <taxon>eudicotyledons</taxon>
        <taxon>Gunneridae</taxon>
        <taxon>Pentapetalae</taxon>
        <taxon>rosids</taxon>
        <taxon>fabids</taxon>
        <taxon>Fabales</taxon>
        <taxon>Fabaceae</taxon>
        <taxon>Papilionoideae</taxon>
        <taxon>50 kb inversion clade</taxon>
        <taxon>NPAAA clade</taxon>
        <taxon>indigoferoid/millettioid clade</taxon>
        <taxon>Phaseoleae</taxon>
        <taxon>Glycine</taxon>
        <taxon>Glycine subgen. Soja</taxon>
    </lineage>
</organism>
<evidence type="ECO:0000256" key="2">
    <source>
        <dbReference type="ARBA" id="ARBA00023004"/>
    </source>
</evidence>
<keyword evidence="5" id="KW-0456">Lyase</keyword>
<gene>
    <name evidence="5" type="ORF">D0Y65_053458</name>
</gene>
<dbReference type="InterPro" id="IPR006249">
    <property type="entry name" value="Aconitase/IRP2"/>
</dbReference>
<comment type="caution">
    <text evidence="5">The sequence shown here is derived from an EMBL/GenBank/DDBJ whole genome shotgun (WGS) entry which is preliminary data.</text>
</comment>
<feature type="non-terminal residue" evidence="5">
    <location>
        <position position="1"/>
    </location>
</feature>
<name>A0A445F1Z8_GLYSO</name>
<reference evidence="5 6" key="1">
    <citation type="submission" date="2018-09" db="EMBL/GenBank/DDBJ databases">
        <title>A high-quality reference genome of wild soybean provides a powerful tool to mine soybean genomes.</title>
        <authorList>
            <person name="Xie M."/>
            <person name="Chung C.Y.L."/>
            <person name="Li M.-W."/>
            <person name="Wong F.-L."/>
            <person name="Chan T.-F."/>
            <person name="Lam H.-M."/>
        </authorList>
    </citation>
    <scope>NUCLEOTIDE SEQUENCE [LARGE SCALE GENOMIC DNA]</scope>
    <source>
        <strain evidence="6">cv. W05</strain>
        <tissue evidence="5">Hypocotyl of etiolated seedlings</tissue>
    </source>
</reference>
<dbReference type="Gene3D" id="3.30.499.10">
    <property type="entry name" value="Aconitase, domain 3"/>
    <property type="match status" value="1"/>
</dbReference>
<evidence type="ECO:0000313" key="5">
    <source>
        <dbReference type="EMBL" id="RZB42868.1"/>
    </source>
</evidence>
<feature type="domain" description="Aconitase/3-isopropylmalate dehydratase large subunit alpha/beta/alpha" evidence="4">
    <location>
        <begin position="16"/>
        <end position="58"/>
    </location>
</feature>
<protein>
    <submittedName>
        <fullName evidence="5">Aconitate hydratase, cytoplasmic</fullName>
        <ecNumber evidence="5">4.2.1.33</ecNumber>
    </submittedName>
</protein>
<proteinExistence type="predicted"/>
<dbReference type="EMBL" id="QZWG01000020">
    <property type="protein sequence ID" value="RZB42868.1"/>
    <property type="molecule type" value="Genomic_DNA"/>
</dbReference>
<sequence>KESQNKVAKFPILWTPAHLRHSDVVIAAITSCINTSNPSVMLGAALVAKKACELGLQAIQFGAVKDELNRPTIKVKNSLIFNAFVLCQTSFEAQNFVLHLSLSLHLSSPTFRLLSMASYGGELLLDSSSP</sequence>
<dbReference type="EC" id="4.2.1.33" evidence="5"/>
<dbReference type="GO" id="GO:0051536">
    <property type="term" value="F:iron-sulfur cluster binding"/>
    <property type="evidence" value="ECO:0007669"/>
    <property type="project" value="UniProtKB-KW"/>
</dbReference>
<evidence type="ECO:0000256" key="1">
    <source>
        <dbReference type="ARBA" id="ARBA00022723"/>
    </source>
</evidence>
<evidence type="ECO:0000313" key="6">
    <source>
        <dbReference type="Proteomes" id="UP000289340"/>
    </source>
</evidence>
<dbReference type="InterPro" id="IPR036008">
    <property type="entry name" value="Aconitase_4Fe-4S_dom"/>
</dbReference>
<evidence type="ECO:0000256" key="3">
    <source>
        <dbReference type="ARBA" id="ARBA00023014"/>
    </source>
</evidence>